<reference evidence="1 2" key="1">
    <citation type="journal article" date="2006" name="Science">
        <title>The genome of black cottonwood, Populus trichocarpa (Torr. &amp; Gray).</title>
        <authorList>
            <person name="Tuskan G.A."/>
            <person name="Difazio S."/>
            <person name="Jansson S."/>
            <person name="Bohlmann J."/>
            <person name="Grigoriev I."/>
            <person name="Hellsten U."/>
            <person name="Putnam N."/>
            <person name="Ralph S."/>
            <person name="Rombauts S."/>
            <person name="Salamov A."/>
            <person name="Schein J."/>
            <person name="Sterck L."/>
            <person name="Aerts A."/>
            <person name="Bhalerao R.R."/>
            <person name="Bhalerao R.P."/>
            <person name="Blaudez D."/>
            <person name="Boerjan W."/>
            <person name="Brun A."/>
            <person name="Brunner A."/>
            <person name="Busov V."/>
            <person name="Campbell M."/>
            <person name="Carlson J."/>
            <person name="Chalot M."/>
            <person name="Chapman J."/>
            <person name="Chen G.L."/>
            <person name="Cooper D."/>
            <person name="Coutinho P.M."/>
            <person name="Couturier J."/>
            <person name="Covert S."/>
            <person name="Cronk Q."/>
            <person name="Cunningham R."/>
            <person name="Davis J."/>
            <person name="Degroeve S."/>
            <person name="Dejardin A."/>
            <person name="Depamphilis C."/>
            <person name="Detter J."/>
            <person name="Dirks B."/>
            <person name="Dubchak I."/>
            <person name="Duplessis S."/>
            <person name="Ehlting J."/>
            <person name="Ellis B."/>
            <person name="Gendler K."/>
            <person name="Goodstein D."/>
            <person name="Gribskov M."/>
            <person name="Grimwood J."/>
            <person name="Groover A."/>
            <person name="Gunter L."/>
            <person name="Hamberger B."/>
            <person name="Heinze B."/>
            <person name="Helariutta Y."/>
            <person name="Henrissat B."/>
            <person name="Holligan D."/>
            <person name="Holt R."/>
            <person name="Huang W."/>
            <person name="Islam-Faridi N."/>
            <person name="Jones S."/>
            <person name="Jones-Rhoades M."/>
            <person name="Jorgensen R."/>
            <person name="Joshi C."/>
            <person name="Kangasjarvi J."/>
            <person name="Karlsson J."/>
            <person name="Kelleher C."/>
            <person name="Kirkpatrick R."/>
            <person name="Kirst M."/>
            <person name="Kohler A."/>
            <person name="Kalluri U."/>
            <person name="Larimer F."/>
            <person name="Leebens-Mack J."/>
            <person name="Leple J.C."/>
            <person name="Locascio P."/>
            <person name="Lou Y."/>
            <person name="Lucas S."/>
            <person name="Martin F."/>
            <person name="Montanini B."/>
            <person name="Napoli C."/>
            <person name="Nelson D.R."/>
            <person name="Nelson C."/>
            <person name="Nieminen K."/>
            <person name="Nilsson O."/>
            <person name="Pereda V."/>
            <person name="Peter G."/>
            <person name="Philippe R."/>
            <person name="Pilate G."/>
            <person name="Poliakov A."/>
            <person name="Razumovskaya J."/>
            <person name="Richardson P."/>
            <person name="Rinaldi C."/>
            <person name="Ritland K."/>
            <person name="Rouze P."/>
            <person name="Ryaboy D."/>
            <person name="Schmutz J."/>
            <person name="Schrader J."/>
            <person name="Segerman B."/>
            <person name="Shin H."/>
            <person name="Siddiqui A."/>
            <person name="Sterky F."/>
            <person name="Terry A."/>
            <person name="Tsai C.J."/>
            <person name="Uberbacher E."/>
            <person name="Unneberg P."/>
            <person name="Vahala J."/>
            <person name="Wall K."/>
            <person name="Wessler S."/>
            <person name="Yang G."/>
            <person name="Yin T."/>
            <person name="Douglas C."/>
            <person name="Marra M."/>
            <person name="Sandberg G."/>
            <person name="Van de Peer Y."/>
            <person name="Rokhsar D."/>
        </authorList>
    </citation>
    <scope>NUCLEOTIDE SEQUENCE [LARGE SCALE GENOMIC DNA]</scope>
    <source>
        <strain evidence="2">cv. Nisqually</strain>
    </source>
</reference>
<name>A0ACC0TME7_POPTR</name>
<organism evidence="1 2">
    <name type="scientific">Populus trichocarpa</name>
    <name type="common">Western balsam poplar</name>
    <name type="synonym">Populus balsamifera subsp. trichocarpa</name>
    <dbReference type="NCBI Taxonomy" id="3694"/>
    <lineage>
        <taxon>Eukaryota</taxon>
        <taxon>Viridiplantae</taxon>
        <taxon>Streptophyta</taxon>
        <taxon>Embryophyta</taxon>
        <taxon>Tracheophyta</taxon>
        <taxon>Spermatophyta</taxon>
        <taxon>Magnoliopsida</taxon>
        <taxon>eudicotyledons</taxon>
        <taxon>Gunneridae</taxon>
        <taxon>Pentapetalae</taxon>
        <taxon>rosids</taxon>
        <taxon>fabids</taxon>
        <taxon>Malpighiales</taxon>
        <taxon>Salicaceae</taxon>
        <taxon>Saliceae</taxon>
        <taxon>Populus</taxon>
    </lineage>
</organism>
<dbReference type="Proteomes" id="UP000006729">
    <property type="component" value="Chromosome 1"/>
</dbReference>
<proteinExistence type="predicted"/>
<comment type="caution">
    <text evidence="1">The sequence shown here is derived from an EMBL/GenBank/DDBJ whole genome shotgun (WGS) entry which is preliminary data.</text>
</comment>
<accession>A0ACC0TME7</accession>
<keyword evidence="2" id="KW-1185">Reference proteome</keyword>
<sequence>MKTCLEELRMAKQLENVENLKGVLHHLLIL</sequence>
<protein>
    <submittedName>
        <fullName evidence="1">Uncharacterized protein</fullName>
    </submittedName>
</protein>
<gene>
    <name evidence="1" type="ORF">POPTR_001G322001v4</name>
</gene>
<evidence type="ECO:0000313" key="1">
    <source>
        <dbReference type="EMBL" id="KAI9402751.1"/>
    </source>
</evidence>
<dbReference type="EMBL" id="CM009290">
    <property type="protein sequence ID" value="KAI9402751.1"/>
    <property type="molecule type" value="Genomic_DNA"/>
</dbReference>
<evidence type="ECO:0000313" key="2">
    <source>
        <dbReference type="Proteomes" id="UP000006729"/>
    </source>
</evidence>